<evidence type="ECO:0000256" key="1">
    <source>
        <dbReference type="SAM" id="MobiDB-lite"/>
    </source>
</evidence>
<evidence type="ECO:0000313" key="4">
    <source>
        <dbReference type="Proteomes" id="UP000630445"/>
    </source>
</evidence>
<protein>
    <submittedName>
        <fullName evidence="3">Uncharacterized protein</fullName>
    </submittedName>
</protein>
<feature type="compositionally biased region" description="Basic and acidic residues" evidence="1">
    <location>
        <begin position="23"/>
        <end position="36"/>
    </location>
</feature>
<accession>A0A8H6Q3G1</accession>
<dbReference type="EMBL" id="JACBAD010001982">
    <property type="protein sequence ID" value="KAF7125447.1"/>
    <property type="molecule type" value="Genomic_DNA"/>
</dbReference>
<dbReference type="AlphaFoldDB" id="A0A8H6Q3G1"/>
<dbReference type="OrthoDB" id="10387050at2759"/>
<sequence>MSTAIQHNASMHVPAAASGSGGRRPDRGNGGRRPPDRGPGNVTKKTKKKKWCRGCQRWGHTLSECRSLGNAVLATARALAAESSHPPVSHRHPLGPRQQRPRMEGPNSRERREARRLAEGLWQPQRQERQAQEQQGRQEQAPQEQLPQHHAAQEQRPRPSASSPMRLADQDPNTRLWLI</sequence>
<dbReference type="Proteomes" id="UP000662466">
    <property type="component" value="Unassembled WGS sequence"/>
</dbReference>
<name>A0A8H6Q3G1_9EURO</name>
<keyword evidence="4" id="KW-1185">Reference proteome</keyword>
<dbReference type="Proteomes" id="UP000630445">
    <property type="component" value="Unassembled WGS sequence"/>
</dbReference>
<organism evidence="3 5">
    <name type="scientific">Aspergillus hiratsukae</name>
    <dbReference type="NCBI Taxonomy" id="1194566"/>
    <lineage>
        <taxon>Eukaryota</taxon>
        <taxon>Fungi</taxon>
        <taxon>Dikarya</taxon>
        <taxon>Ascomycota</taxon>
        <taxon>Pezizomycotina</taxon>
        <taxon>Eurotiomycetes</taxon>
        <taxon>Eurotiomycetidae</taxon>
        <taxon>Eurotiales</taxon>
        <taxon>Aspergillaceae</taxon>
        <taxon>Aspergillus</taxon>
        <taxon>Aspergillus subgen. Fumigati</taxon>
    </lineage>
</organism>
<gene>
    <name evidence="2" type="ORF">CNMCM5793_001625</name>
    <name evidence="3" type="ORF">CNMCM6106_001394</name>
</gene>
<evidence type="ECO:0000313" key="2">
    <source>
        <dbReference type="EMBL" id="KAF7125447.1"/>
    </source>
</evidence>
<feature type="region of interest" description="Disordered" evidence="1">
    <location>
        <begin position="79"/>
        <end position="179"/>
    </location>
</feature>
<evidence type="ECO:0000313" key="5">
    <source>
        <dbReference type="Proteomes" id="UP000662466"/>
    </source>
</evidence>
<feature type="region of interest" description="Disordered" evidence="1">
    <location>
        <begin position="1"/>
        <end position="53"/>
    </location>
</feature>
<dbReference type="EMBL" id="JACBAF010002175">
    <property type="protein sequence ID" value="KAF7165154.1"/>
    <property type="molecule type" value="Genomic_DNA"/>
</dbReference>
<proteinExistence type="predicted"/>
<feature type="compositionally biased region" description="Basic and acidic residues" evidence="1">
    <location>
        <begin position="101"/>
        <end position="118"/>
    </location>
</feature>
<evidence type="ECO:0000313" key="3">
    <source>
        <dbReference type="EMBL" id="KAF7165154.1"/>
    </source>
</evidence>
<feature type="compositionally biased region" description="Low complexity" evidence="1">
    <location>
        <begin position="132"/>
        <end position="145"/>
    </location>
</feature>
<reference evidence="3" key="1">
    <citation type="submission" date="2020-06" db="EMBL/GenBank/DDBJ databases">
        <title>Draft genome sequences of strains closely related to Aspergillus parafelis and Aspergillus hiratsukae.</title>
        <authorList>
            <person name="Dos Santos R.A.C."/>
            <person name="Rivero-Menendez O."/>
            <person name="Steenwyk J.L."/>
            <person name="Mead M.E."/>
            <person name="Goldman G.H."/>
            <person name="Alastruey-Izquierdo A."/>
            <person name="Rokas A."/>
        </authorList>
    </citation>
    <scope>NUCLEOTIDE SEQUENCE</scope>
    <source>
        <strain evidence="2">CNM-CM5793</strain>
        <strain evidence="3">CNM-CM6106</strain>
    </source>
</reference>
<comment type="caution">
    <text evidence="3">The sequence shown here is derived from an EMBL/GenBank/DDBJ whole genome shotgun (WGS) entry which is preliminary data.</text>
</comment>